<reference evidence="1 2" key="1">
    <citation type="submission" date="2023-10" db="EMBL/GenBank/DDBJ databases">
        <title>Draft genome sequence of Xylaria bambusicola isolate GMP-LS, the root and basal stem rot pathogen of sugarcane in Indonesia.</title>
        <authorList>
            <person name="Selvaraj P."/>
            <person name="Muralishankar V."/>
            <person name="Muruganantham S."/>
            <person name="Sp S."/>
            <person name="Haryani S."/>
            <person name="Lau K.J.X."/>
            <person name="Naqvi N.I."/>
        </authorList>
    </citation>
    <scope>NUCLEOTIDE SEQUENCE [LARGE SCALE GENOMIC DNA]</scope>
    <source>
        <strain evidence="1">GMP-LS</strain>
    </source>
</reference>
<organism evidence="1 2">
    <name type="scientific">Xylaria bambusicola</name>
    <dbReference type="NCBI Taxonomy" id="326684"/>
    <lineage>
        <taxon>Eukaryota</taxon>
        <taxon>Fungi</taxon>
        <taxon>Dikarya</taxon>
        <taxon>Ascomycota</taxon>
        <taxon>Pezizomycotina</taxon>
        <taxon>Sordariomycetes</taxon>
        <taxon>Xylariomycetidae</taxon>
        <taxon>Xylariales</taxon>
        <taxon>Xylariaceae</taxon>
        <taxon>Xylaria</taxon>
    </lineage>
</organism>
<comment type="caution">
    <text evidence="1">The sequence shown here is derived from an EMBL/GenBank/DDBJ whole genome shotgun (WGS) entry which is preliminary data.</text>
</comment>
<evidence type="ECO:0000313" key="2">
    <source>
        <dbReference type="Proteomes" id="UP001305414"/>
    </source>
</evidence>
<gene>
    <name evidence="1" type="ORF">RRF57_011823</name>
</gene>
<dbReference type="AlphaFoldDB" id="A0AAN7ZA93"/>
<proteinExistence type="predicted"/>
<evidence type="ECO:0000313" key="1">
    <source>
        <dbReference type="EMBL" id="KAK5636112.1"/>
    </source>
</evidence>
<dbReference type="EMBL" id="JAWHQM010000062">
    <property type="protein sequence ID" value="KAK5636112.1"/>
    <property type="molecule type" value="Genomic_DNA"/>
</dbReference>
<accession>A0AAN7ZA93</accession>
<name>A0AAN7ZA93_9PEZI</name>
<dbReference type="Proteomes" id="UP001305414">
    <property type="component" value="Unassembled WGS sequence"/>
</dbReference>
<sequence length="68" mass="7856">MLSQHRWRGPYAWAAFAVFDRGVDHLDRPTLTMLQLNHHAPRACVLVVERVLDVVHRGVRHALALEHI</sequence>
<keyword evidence="2" id="KW-1185">Reference proteome</keyword>
<protein>
    <submittedName>
        <fullName evidence="1">Uncharacterized protein</fullName>
    </submittedName>
</protein>